<keyword evidence="2" id="KW-0808">Transferase</keyword>
<evidence type="ECO:0000259" key="1">
    <source>
        <dbReference type="Pfam" id="PF14417"/>
    </source>
</evidence>
<dbReference type="EMBL" id="CP011801">
    <property type="protein sequence ID" value="ALA59087.1"/>
    <property type="molecule type" value="Genomic_DNA"/>
</dbReference>
<dbReference type="PATRIC" id="fig|42253.5.peg.2646"/>
<dbReference type="RefSeq" id="WP_053380166.1">
    <property type="nucleotide sequence ID" value="NZ_CP011801.1"/>
</dbReference>
<dbReference type="STRING" id="42253.NITMOv2_2675"/>
<gene>
    <name evidence="2" type="ORF">NITMOv2_2675</name>
</gene>
<feature type="domain" description="MEDS" evidence="1">
    <location>
        <begin position="31"/>
        <end position="189"/>
    </location>
</feature>
<dbReference type="Proteomes" id="UP000069205">
    <property type="component" value="Chromosome"/>
</dbReference>
<dbReference type="InterPro" id="IPR025847">
    <property type="entry name" value="MEDS_domain"/>
</dbReference>
<keyword evidence="3" id="KW-1185">Reference proteome</keyword>
<name>A0A0K2GEP2_NITMO</name>
<organism evidence="2 3">
    <name type="scientific">Nitrospira moscoviensis</name>
    <dbReference type="NCBI Taxonomy" id="42253"/>
    <lineage>
        <taxon>Bacteria</taxon>
        <taxon>Pseudomonadati</taxon>
        <taxon>Nitrospirota</taxon>
        <taxon>Nitrospiria</taxon>
        <taxon>Nitrospirales</taxon>
        <taxon>Nitrospiraceae</taxon>
        <taxon>Nitrospira</taxon>
    </lineage>
</organism>
<accession>A0A0K2GEP2</accession>
<proteinExistence type="predicted"/>
<reference evidence="2 3" key="1">
    <citation type="journal article" date="2015" name="Proc. Natl. Acad. Sci. U.S.A.">
        <title>Expanded metabolic versatility of ubiquitous nitrite-oxidizing bacteria from the genus Nitrospira.</title>
        <authorList>
            <person name="Koch H."/>
            <person name="Lucker S."/>
            <person name="Albertsen M."/>
            <person name="Kitzinger K."/>
            <person name="Herbold C."/>
            <person name="Spieck E."/>
            <person name="Nielsen P.H."/>
            <person name="Wagner M."/>
            <person name="Daims H."/>
        </authorList>
    </citation>
    <scope>NUCLEOTIDE SEQUENCE [LARGE SCALE GENOMIC DNA]</scope>
    <source>
        <strain evidence="2 3">NSP M-1</strain>
    </source>
</reference>
<protein>
    <submittedName>
        <fullName evidence="2">Sensory transduction histidine kinase</fullName>
    </submittedName>
</protein>
<dbReference type="AlphaFoldDB" id="A0A0K2GEP2"/>
<keyword evidence="2" id="KW-0418">Kinase</keyword>
<dbReference type="GO" id="GO:0016301">
    <property type="term" value="F:kinase activity"/>
    <property type="evidence" value="ECO:0007669"/>
    <property type="project" value="UniProtKB-KW"/>
</dbReference>
<evidence type="ECO:0000313" key="2">
    <source>
        <dbReference type="EMBL" id="ALA59087.1"/>
    </source>
</evidence>
<sequence length="206" mass="23597">MHPSAQPSCRDRESTRRLGVPGLPQVSWGEHLCVFYRSKVELLDLVVPFIRAGLEDHEFCMWVTGGPIQEGDAFRALERVMPDAHRYLAARQLEIVPHTQWYLTNGRFDTDKILQNWASRADYTARRGFAGLRVTGNPFWLAHKTEWAAFDRYEGQVQQAIAHRPMIALCTYPTANCDPAQMLTTLRHHGATLMPRGRAWKRIDLA</sequence>
<dbReference type="Pfam" id="PF14417">
    <property type="entry name" value="MEDS"/>
    <property type="match status" value="1"/>
</dbReference>
<dbReference type="KEGG" id="nmv:NITMOv2_2675"/>
<dbReference type="OrthoDB" id="9782655at2"/>
<evidence type="ECO:0000313" key="3">
    <source>
        <dbReference type="Proteomes" id="UP000069205"/>
    </source>
</evidence>